<dbReference type="EMBL" id="FRBK01000014">
    <property type="protein sequence ID" value="SHM79750.1"/>
    <property type="molecule type" value="Genomic_DNA"/>
</dbReference>
<dbReference type="SMART" id="SM00822">
    <property type="entry name" value="PKS_KR"/>
    <property type="match status" value="1"/>
</dbReference>
<dbReference type="InterPro" id="IPR036291">
    <property type="entry name" value="NAD(P)-bd_dom_sf"/>
</dbReference>
<dbReference type="InterPro" id="IPR002347">
    <property type="entry name" value="SDR_fam"/>
</dbReference>
<accession>A0A9X8N2Z2</accession>
<dbReference type="InterPro" id="IPR051911">
    <property type="entry name" value="SDR_oxidoreductase"/>
</dbReference>
<proteinExistence type="inferred from homology"/>
<dbReference type="CDD" id="cd05374">
    <property type="entry name" value="17beta-HSD-like_SDR_c"/>
    <property type="match status" value="1"/>
</dbReference>
<name>A0A9X8N2Z2_9ACTN</name>
<evidence type="ECO:0000256" key="2">
    <source>
        <dbReference type="ARBA" id="ARBA00023002"/>
    </source>
</evidence>
<evidence type="ECO:0000313" key="5">
    <source>
        <dbReference type="EMBL" id="SHM79750.1"/>
    </source>
</evidence>
<dbReference type="RefSeq" id="WP_073447171.1">
    <property type="nucleotide sequence ID" value="NZ_FRBK01000014.1"/>
</dbReference>
<evidence type="ECO:0000313" key="6">
    <source>
        <dbReference type="Proteomes" id="UP000184388"/>
    </source>
</evidence>
<feature type="domain" description="Ketoreductase" evidence="4">
    <location>
        <begin position="4"/>
        <end position="190"/>
    </location>
</feature>
<dbReference type="InterPro" id="IPR057326">
    <property type="entry name" value="KR_dom"/>
</dbReference>
<evidence type="ECO:0000256" key="1">
    <source>
        <dbReference type="ARBA" id="ARBA00006484"/>
    </source>
</evidence>
<reference evidence="6" key="1">
    <citation type="submission" date="2016-11" db="EMBL/GenBank/DDBJ databases">
        <authorList>
            <person name="Jaros S."/>
            <person name="Januszkiewicz K."/>
            <person name="Wedrychowicz H."/>
        </authorList>
    </citation>
    <scope>NUCLEOTIDE SEQUENCE [LARGE SCALE GENOMIC DNA]</scope>
    <source>
        <strain evidence="6">CGMCC 4.3555</strain>
    </source>
</reference>
<evidence type="ECO:0000256" key="3">
    <source>
        <dbReference type="RuleBase" id="RU000363"/>
    </source>
</evidence>
<dbReference type="PANTHER" id="PTHR43976">
    <property type="entry name" value="SHORT CHAIN DEHYDROGENASE"/>
    <property type="match status" value="1"/>
</dbReference>
<keyword evidence="2" id="KW-0560">Oxidoreductase</keyword>
<dbReference type="SUPFAM" id="SSF51735">
    <property type="entry name" value="NAD(P)-binding Rossmann-fold domains"/>
    <property type="match status" value="1"/>
</dbReference>
<dbReference type="PRINTS" id="PR00081">
    <property type="entry name" value="GDHRDH"/>
</dbReference>
<dbReference type="AlphaFoldDB" id="A0A9X8N2Z2"/>
<organism evidence="5 6">
    <name type="scientific">Streptomyces yunnanensis</name>
    <dbReference type="NCBI Taxonomy" id="156453"/>
    <lineage>
        <taxon>Bacteria</taxon>
        <taxon>Bacillati</taxon>
        <taxon>Actinomycetota</taxon>
        <taxon>Actinomycetes</taxon>
        <taxon>Kitasatosporales</taxon>
        <taxon>Streptomycetaceae</taxon>
        <taxon>Streptomyces</taxon>
    </lineage>
</organism>
<dbReference type="Gene3D" id="3.40.50.720">
    <property type="entry name" value="NAD(P)-binding Rossmann-like Domain"/>
    <property type="match status" value="1"/>
</dbReference>
<dbReference type="NCBIfam" id="NF006114">
    <property type="entry name" value="PRK08263.1"/>
    <property type="match status" value="1"/>
</dbReference>
<dbReference type="Proteomes" id="UP000184388">
    <property type="component" value="Unassembled WGS sequence"/>
</dbReference>
<dbReference type="PANTHER" id="PTHR43976:SF16">
    <property type="entry name" value="SHORT-CHAIN DEHYDROGENASE_REDUCTASE FAMILY PROTEIN"/>
    <property type="match status" value="1"/>
</dbReference>
<sequence>MAIQTWFITGSSRGFGRSLTVAALEAGDQVVATARRPEHLADLVERFGDQVLPVALDVTDAEAVAAALDTARDRFGRIDVIVNNAGYANVAPVETAPEDDFRRQFETNFWGVYNVSKAALPLLKAQGGGIVVQFSSIGGRVGGSSGLGSYQAAKFAIDGLTRVLATETAPFGIRYLVVEPSGFATDWAGSSMDVQDVPPEYQATVGTFTDRARGSRIAGDPDRAAGILVRVVKREHLPSHLLLGANAAGMALDYSRQQIAEAEAWQTVSLSADFDAEYPVELPADAK</sequence>
<dbReference type="Pfam" id="PF00106">
    <property type="entry name" value="adh_short"/>
    <property type="match status" value="1"/>
</dbReference>
<dbReference type="GO" id="GO:0016491">
    <property type="term" value="F:oxidoreductase activity"/>
    <property type="evidence" value="ECO:0007669"/>
    <property type="project" value="UniProtKB-KW"/>
</dbReference>
<gene>
    <name evidence="5" type="ORF">SAMN05216268_114161</name>
</gene>
<evidence type="ECO:0000259" key="4">
    <source>
        <dbReference type="SMART" id="SM00822"/>
    </source>
</evidence>
<comment type="caution">
    <text evidence="5">The sequence shown here is derived from an EMBL/GenBank/DDBJ whole genome shotgun (WGS) entry which is preliminary data.</text>
</comment>
<dbReference type="PRINTS" id="PR00080">
    <property type="entry name" value="SDRFAMILY"/>
</dbReference>
<comment type="similarity">
    <text evidence="1 3">Belongs to the short-chain dehydrogenases/reductases (SDR) family.</text>
</comment>
<protein>
    <submittedName>
        <fullName evidence="5">NADP-dependent 3-hydroxy acid dehydrogenase YdfG</fullName>
    </submittedName>
</protein>